<dbReference type="EMBL" id="QZKU01000084">
    <property type="protein sequence ID" value="RJP19852.1"/>
    <property type="molecule type" value="Genomic_DNA"/>
</dbReference>
<dbReference type="Proteomes" id="UP000265882">
    <property type="component" value="Unassembled WGS sequence"/>
</dbReference>
<sequence length="155" mass="17833">MDTVTYPTDEVIQEINDLFVPLKSQCNFVKPTELMKKYRVRWTPTLFVLEQDGNPRFHTVGYMPPAELVGQLELIRAMENFDIGQLELAMAELRSVADRYPASAAAPQAIFYEGVARYKQTHEPKHLKRVYVELQKRYPGSLWAKKATPCEEAPD</sequence>
<dbReference type="InterPro" id="IPR036249">
    <property type="entry name" value="Thioredoxin-like_sf"/>
</dbReference>
<name>A0A3A4NL86_ABYX5</name>
<organism evidence="2 3">
    <name type="scientific">Abyssobacteria bacterium (strain SURF_5)</name>
    <dbReference type="NCBI Taxonomy" id="2093360"/>
    <lineage>
        <taxon>Bacteria</taxon>
        <taxon>Pseudomonadati</taxon>
        <taxon>Candidatus Hydrogenedentota</taxon>
        <taxon>Candidatus Abyssobacteria</taxon>
    </lineage>
</organism>
<dbReference type="InterPro" id="IPR012336">
    <property type="entry name" value="Thioredoxin-like_fold"/>
</dbReference>
<protein>
    <recommendedName>
        <fullName evidence="1">Thioredoxin-like fold domain-containing protein</fullName>
    </recommendedName>
</protein>
<accession>A0A3A4NL86</accession>
<evidence type="ECO:0000313" key="3">
    <source>
        <dbReference type="Proteomes" id="UP000265882"/>
    </source>
</evidence>
<proteinExistence type="predicted"/>
<feature type="domain" description="Thioredoxin-like fold" evidence="1">
    <location>
        <begin position="28"/>
        <end position="69"/>
    </location>
</feature>
<comment type="caution">
    <text evidence="2">The sequence shown here is derived from an EMBL/GenBank/DDBJ whole genome shotgun (WGS) entry which is preliminary data.</text>
</comment>
<dbReference type="SUPFAM" id="SSF52833">
    <property type="entry name" value="Thioredoxin-like"/>
    <property type="match status" value="1"/>
</dbReference>
<dbReference type="Gene3D" id="3.40.30.10">
    <property type="entry name" value="Glutaredoxin"/>
    <property type="match status" value="1"/>
</dbReference>
<dbReference type="AlphaFoldDB" id="A0A3A4NL86"/>
<evidence type="ECO:0000259" key="1">
    <source>
        <dbReference type="Pfam" id="PF13098"/>
    </source>
</evidence>
<dbReference type="Pfam" id="PF13098">
    <property type="entry name" value="Thioredoxin_2"/>
    <property type="match status" value="1"/>
</dbReference>
<gene>
    <name evidence="2" type="ORF">C4520_12245</name>
</gene>
<evidence type="ECO:0000313" key="2">
    <source>
        <dbReference type="EMBL" id="RJP19852.1"/>
    </source>
</evidence>
<reference evidence="2 3" key="1">
    <citation type="journal article" date="2017" name="ISME J.">
        <title>Energy and carbon metabolisms in a deep terrestrial subsurface fluid microbial community.</title>
        <authorList>
            <person name="Momper L."/>
            <person name="Jungbluth S.P."/>
            <person name="Lee M.D."/>
            <person name="Amend J.P."/>
        </authorList>
    </citation>
    <scope>NUCLEOTIDE SEQUENCE [LARGE SCALE GENOMIC DNA]</scope>
    <source>
        <strain evidence="2">SURF_5</strain>
    </source>
</reference>